<organism evidence="2 3">
    <name type="scientific">Candidatus Kuenenbacteria bacterium HGW-Kuenenbacteria-1</name>
    <dbReference type="NCBI Taxonomy" id="2013812"/>
    <lineage>
        <taxon>Bacteria</taxon>
        <taxon>Candidatus Kueneniibacteriota</taxon>
    </lineage>
</organism>
<comment type="caution">
    <text evidence="2">The sequence shown here is derived from an EMBL/GenBank/DDBJ whole genome shotgun (WGS) entry which is preliminary data.</text>
</comment>
<keyword evidence="1" id="KW-1133">Transmembrane helix</keyword>
<dbReference type="InterPro" id="IPR011042">
    <property type="entry name" value="6-blade_b-propeller_TolB-like"/>
</dbReference>
<evidence type="ECO:0000313" key="3">
    <source>
        <dbReference type="Proteomes" id="UP000233414"/>
    </source>
</evidence>
<dbReference type="SUPFAM" id="SSF82171">
    <property type="entry name" value="DPP6 N-terminal domain-like"/>
    <property type="match status" value="1"/>
</dbReference>
<evidence type="ECO:0008006" key="4">
    <source>
        <dbReference type="Google" id="ProtNLM"/>
    </source>
</evidence>
<keyword evidence="1" id="KW-0472">Membrane</keyword>
<dbReference type="Gene3D" id="2.120.10.30">
    <property type="entry name" value="TolB, C-terminal domain"/>
    <property type="match status" value="1"/>
</dbReference>
<proteinExistence type="predicted"/>
<name>A0A2N1UNC9_9BACT</name>
<keyword evidence="1" id="KW-0812">Transmembrane</keyword>
<gene>
    <name evidence="2" type="ORF">CVV26_02035</name>
</gene>
<dbReference type="AlphaFoldDB" id="A0A2N1UNC9"/>
<evidence type="ECO:0000256" key="1">
    <source>
        <dbReference type="SAM" id="Phobius"/>
    </source>
</evidence>
<feature type="transmembrane region" description="Helical" evidence="1">
    <location>
        <begin position="7"/>
        <end position="28"/>
    </location>
</feature>
<dbReference type="Proteomes" id="UP000233414">
    <property type="component" value="Unassembled WGS sequence"/>
</dbReference>
<reference evidence="2 3" key="1">
    <citation type="journal article" date="2017" name="ISME J.">
        <title>Potential for microbial H2 and metal transformations associated with novel bacteria and archaea in deep terrestrial subsurface sediments.</title>
        <authorList>
            <person name="Hernsdorf A.W."/>
            <person name="Amano Y."/>
            <person name="Miyakawa K."/>
            <person name="Ise K."/>
            <person name="Suzuki Y."/>
            <person name="Anantharaman K."/>
            <person name="Probst A."/>
            <person name="Burstein D."/>
            <person name="Thomas B.C."/>
            <person name="Banfield J.F."/>
        </authorList>
    </citation>
    <scope>NUCLEOTIDE SEQUENCE [LARGE SCALE GENOMIC DNA]</scope>
    <source>
        <strain evidence="2">HGW-Kuenenbacteria-1</strain>
    </source>
</reference>
<accession>A0A2N1UNC9</accession>
<protein>
    <recommendedName>
        <fullName evidence="4">Dipeptidylpeptidase IV N-terminal domain-containing protein</fullName>
    </recommendedName>
</protein>
<dbReference type="EMBL" id="PGYQ01000007">
    <property type="protein sequence ID" value="PKL72321.1"/>
    <property type="molecule type" value="Genomic_DNA"/>
</dbReference>
<sequence length="423" mass="47884">MSTIKKTILIILFILIITLLGFLLYFFFFKQAPLTTAPITTETNIFKTGLPETREGAPKEIVEIDTKTGLPITQKIEEITPVNPEIPITYKVSPIATGGETQITSLPIENVQELTLDSNGSNLLYYQKDSGEFYRLSPDGEIKTLLTKDTYPNVEKIYWSPKKDKAILNFPDNAKIVYDFNQKKQYALPKNWNDFSFAPQGDSIAFKTTSSNPDKRWLSIANSDGTEYKAIEPMGENNNKVEVNWSPNQQVIALYSESIGIDQQEVYFVGQNKENFLSMIVEGQDFRSKWSPKGDKLLYSIYNAVTNNNPTLWIADAEGENIGKNRISIGLQTWADKCIFSSDNETVYCAVPRNLPEGSGFYPELANESPSDFYKIDTRTGQNYLLASPANTDYIIDQIILSGDEKYLYFTDKEKGLRKIQLK</sequence>
<evidence type="ECO:0000313" key="2">
    <source>
        <dbReference type="EMBL" id="PKL72321.1"/>
    </source>
</evidence>